<protein>
    <submittedName>
        <fullName evidence="1">Uncharacterized protein</fullName>
    </submittedName>
</protein>
<comment type="caution">
    <text evidence="1">The sequence shown here is derived from an EMBL/GenBank/DDBJ whole genome shotgun (WGS) entry which is preliminary data.</text>
</comment>
<dbReference type="Proteomes" id="UP000243579">
    <property type="component" value="Unassembled WGS sequence"/>
</dbReference>
<evidence type="ECO:0000313" key="2">
    <source>
        <dbReference type="Proteomes" id="UP000243579"/>
    </source>
</evidence>
<dbReference type="OrthoDB" id="60501at2759"/>
<sequence length="134" mass="15661">MSAPARDASELPITTKREVVAKVQTRYKAHEPFLMRNMDDDYDYMVKTTDPIFAEALEAIVLHKPEQVAAYLADFMLGEVDLMKFKRSQLQTQYYFDRKVREVMSLAIDSVIQDRPTEVRPYLAAFFLKRVNVY</sequence>
<evidence type="ECO:0000313" key="1">
    <source>
        <dbReference type="EMBL" id="OQR90762.1"/>
    </source>
</evidence>
<reference evidence="1 2" key="1">
    <citation type="journal article" date="2014" name="Genome Biol. Evol.">
        <title>The secreted proteins of Achlya hypogyna and Thraustotheca clavata identify the ancestral oomycete secretome and reveal gene acquisitions by horizontal gene transfer.</title>
        <authorList>
            <person name="Misner I."/>
            <person name="Blouin N."/>
            <person name="Leonard G."/>
            <person name="Richards T.A."/>
            <person name="Lane C.E."/>
        </authorList>
    </citation>
    <scope>NUCLEOTIDE SEQUENCE [LARGE SCALE GENOMIC DNA]</scope>
    <source>
        <strain evidence="1 2">ATCC 48635</strain>
    </source>
</reference>
<proteinExistence type="predicted"/>
<dbReference type="EMBL" id="JNBR01000582">
    <property type="protein sequence ID" value="OQR90762.1"/>
    <property type="molecule type" value="Genomic_DNA"/>
</dbReference>
<gene>
    <name evidence="1" type="ORF">ACHHYP_05259</name>
</gene>
<dbReference type="AlphaFoldDB" id="A0A1V9YYH8"/>
<keyword evidence="2" id="KW-1185">Reference proteome</keyword>
<organism evidence="1 2">
    <name type="scientific">Achlya hypogyna</name>
    <name type="common">Oomycete</name>
    <name type="synonym">Protoachlya hypogyna</name>
    <dbReference type="NCBI Taxonomy" id="1202772"/>
    <lineage>
        <taxon>Eukaryota</taxon>
        <taxon>Sar</taxon>
        <taxon>Stramenopiles</taxon>
        <taxon>Oomycota</taxon>
        <taxon>Saprolegniomycetes</taxon>
        <taxon>Saprolegniales</taxon>
        <taxon>Achlyaceae</taxon>
        <taxon>Achlya</taxon>
    </lineage>
</organism>
<name>A0A1V9YYH8_ACHHY</name>
<accession>A0A1V9YYH8</accession>